<evidence type="ECO:0000256" key="1">
    <source>
        <dbReference type="ARBA" id="ARBA00022649"/>
    </source>
</evidence>
<dbReference type="AlphaFoldDB" id="A0A4R6DL43"/>
<dbReference type="Proteomes" id="UP000295530">
    <property type="component" value="Unassembled WGS sequence"/>
</dbReference>
<evidence type="ECO:0000313" key="3">
    <source>
        <dbReference type="Proteomes" id="UP000295530"/>
    </source>
</evidence>
<keyword evidence="3" id="KW-1185">Reference proteome</keyword>
<name>A0A4R6DL43_SCAGO</name>
<dbReference type="Gene3D" id="1.20.5.780">
    <property type="entry name" value="Single helix bin"/>
    <property type="match status" value="1"/>
</dbReference>
<proteinExistence type="predicted"/>
<reference evidence="2 3" key="1">
    <citation type="submission" date="2019-03" db="EMBL/GenBank/DDBJ databases">
        <title>Genomic analyses of the natural microbiome of Caenorhabditis elegans.</title>
        <authorList>
            <person name="Samuel B."/>
        </authorList>
    </citation>
    <scope>NUCLEOTIDE SEQUENCE [LARGE SCALE GENOMIC DNA]</scope>
    <source>
        <strain evidence="2 3">BIGb0156</strain>
    </source>
</reference>
<protein>
    <submittedName>
        <fullName evidence="2">Uncharacterized protein DUF1778</fullName>
    </submittedName>
</protein>
<organism evidence="2 3">
    <name type="scientific">Scandinavium goeteborgense</name>
    <dbReference type="NCBI Taxonomy" id="1851514"/>
    <lineage>
        <taxon>Bacteria</taxon>
        <taxon>Pseudomonadati</taxon>
        <taxon>Pseudomonadota</taxon>
        <taxon>Gammaproteobacteria</taxon>
        <taxon>Enterobacterales</taxon>
        <taxon>Enterobacteriaceae</taxon>
        <taxon>Scandinavium</taxon>
    </lineage>
</organism>
<sequence length="65" mass="7394">MMMSDIQAENVILDRRMLNFDDKQYADFIDMLDAPVTANPPLNTLLARKPQWENNHSSTGDCSPP</sequence>
<dbReference type="OrthoDB" id="5297163at2"/>
<dbReference type="EMBL" id="SNVX01000056">
    <property type="protein sequence ID" value="TDN45490.1"/>
    <property type="molecule type" value="Genomic_DNA"/>
</dbReference>
<comment type="caution">
    <text evidence="2">The sequence shown here is derived from an EMBL/GenBank/DDBJ whole genome shotgun (WGS) entry which is preliminary data.</text>
</comment>
<gene>
    <name evidence="2" type="ORF">EC847_1562</name>
</gene>
<evidence type="ECO:0000313" key="2">
    <source>
        <dbReference type="EMBL" id="TDN45490.1"/>
    </source>
</evidence>
<accession>A0A4R6DL43</accession>
<dbReference type="InterPro" id="IPR014795">
    <property type="entry name" value="TacA_1-like"/>
</dbReference>
<dbReference type="Pfam" id="PF08681">
    <property type="entry name" value="TacA1"/>
    <property type="match status" value="1"/>
</dbReference>
<keyword evidence="1" id="KW-1277">Toxin-antitoxin system</keyword>